<dbReference type="OMA" id="DIAEVRC"/>
<feature type="repeat" description="HEAT" evidence="3">
    <location>
        <begin position="174"/>
        <end position="211"/>
    </location>
</feature>
<evidence type="ECO:0000259" key="4">
    <source>
        <dbReference type="Pfam" id="PF22646"/>
    </source>
</evidence>
<dbReference type="PANTHER" id="PTHR10648:SF4">
    <property type="entry name" value="PROTEIN PHOSPHATASE 2 (FORMERLY 2A), REGULATORY SUBUNIT A, BETA ISOFORM-RELATED"/>
    <property type="match status" value="1"/>
</dbReference>
<name>A0A0V0R673_PSEPJ</name>
<dbReference type="AlphaFoldDB" id="A0A0V0R673"/>
<dbReference type="Gene3D" id="1.25.10.10">
    <property type="entry name" value="Leucine-rich Repeat Variant"/>
    <property type="match status" value="1"/>
</dbReference>
<dbReference type="InterPro" id="IPR000357">
    <property type="entry name" value="HEAT"/>
</dbReference>
<comment type="caution">
    <text evidence="5">The sequence shown here is derived from an EMBL/GenBank/DDBJ whole genome shotgun (WGS) entry which is preliminary data.</text>
</comment>
<gene>
    <name evidence="5" type="ORF">PPERSA_08376</name>
</gene>
<dbReference type="OrthoDB" id="340346at2759"/>
<evidence type="ECO:0000256" key="3">
    <source>
        <dbReference type="PROSITE-ProRule" id="PRU00103"/>
    </source>
</evidence>
<feature type="repeat" description="HEAT" evidence="3">
    <location>
        <begin position="376"/>
        <end position="414"/>
    </location>
</feature>
<feature type="repeat" description="HEAT" evidence="3">
    <location>
        <begin position="336"/>
        <end position="371"/>
    </location>
</feature>
<dbReference type="PANTHER" id="PTHR10648">
    <property type="entry name" value="SERINE/THREONINE-PROTEIN PHOSPHATASE PP2A 65 KDA REGULATORY SUBUNIT"/>
    <property type="match status" value="1"/>
</dbReference>
<evidence type="ECO:0000313" key="5">
    <source>
        <dbReference type="EMBL" id="KRX09975.1"/>
    </source>
</evidence>
<keyword evidence="1" id="KW-0677">Repeat</keyword>
<dbReference type="Pfam" id="PF22646">
    <property type="entry name" value="PPP2R1A-like_HEAT"/>
    <property type="match status" value="1"/>
</dbReference>
<evidence type="ECO:0000256" key="2">
    <source>
        <dbReference type="ARBA" id="ARBA00038332"/>
    </source>
</evidence>
<dbReference type="InParanoid" id="A0A0V0R673"/>
<comment type="similarity">
    <text evidence="2">Belongs to the phosphatase 2A regulatory subunit A family.</text>
</comment>
<feature type="repeat" description="HEAT" evidence="3">
    <location>
        <begin position="213"/>
        <end position="251"/>
    </location>
</feature>
<sequence>MDFTDQEEDCTIYIEELKSDDSNLKMNAVVKIQNIAGLLGPNRTREELIPYLIEIIEELDNEDEFLMKLADQLQKLSSLIGGKEFTHILLSPLEILSSLEEISVREKAVDVVEFISQNQDNSKQKSVQQLQSNNYFLPMVKQLAKWDNYPSRISATQLIGRCFQHFDSEEQQELLTLFSELCKDDTPMVRRTAADGIQHLCEKSNREDIAKIILPLWQELIKDNIDSVRVKAIESTTFISQKISQKENQTQIIKLIMELVNKQGQIQPQQWRVRYAIAEVLPKQISYVDQVTLKNDFLTLYDSLLKDSEQEVKSIALQNLPEFCKQLTKSLIQINILPLFKNLVQDKSYHVKSSLGEVICDIAVQLNDEQLIMSEIIPILDTLLKDEVIEVRLMVLSKINLLNSVLSKENVKQSILPMFQSMVEEKQWRYRLQFCQLLPTFRQQLGFDLFIQSFKQTIFDFSKDHYAYIRENNFKNLHSIALEIGFHKIKDIFEEMRDSLLEQKNYIYRVSSISGLLQLTEVMTQEQINNHFDILIQKLGNDKVPNVIISLARAYIELKDKLNQTVKNKLINSLKDKQEDSDSDVSYYAQLIVSEQD</sequence>
<dbReference type="InterPro" id="IPR016024">
    <property type="entry name" value="ARM-type_fold"/>
</dbReference>
<dbReference type="GO" id="GO:0000159">
    <property type="term" value="C:protein phosphatase type 2A complex"/>
    <property type="evidence" value="ECO:0007669"/>
    <property type="project" value="TreeGrafter"/>
</dbReference>
<organism evidence="5 6">
    <name type="scientific">Pseudocohnilembus persalinus</name>
    <name type="common">Ciliate</name>
    <dbReference type="NCBI Taxonomy" id="266149"/>
    <lineage>
        <taxon>Eukaryota</taxon>
        <taxon>Sar</taxon>
        <taxon>Alveolata</taxon>
        <taxon>Ciliophora</taxon>
        <taxon>Intramacronucleata</taxon>
        <taxon>Oligohymenophorea</taxon>
        <taxon>Scuticociliatia</taxon>
        <taxon>Philasterida</taxon>
        <taxon>Pseudocohnilembidae</taxon>
        <taxon>Pseudocohnilembus</taxon>
    </lineage>
</organism>
<dbReference type="PROSITE" id="PS50077">
    <property type="entry name" value="HEAT_REPEAT"/>
    <property type="match status" value="4"/>
</dbReference>
<dbReference type="GO" id="GO:0019888">
    <property type="term" value="F:protein phosphatase regulator activity"/>
    <property type="evidence" value="ECO:0007669"/>
    <property type="project" value="TreeGrafter"/>
</dbReference>
<proteinExistence type="inferred from homology"/>
<accession>A0A0V0R673</accession>
<dbReference type="InterPro" id="IPR011989">
    <property type="entry name" value="ARM-like"/>
</dbReference>
<dbReference type="InterPro" id="IPR054573">
    <property type="entry name" value="PP2A/SF3B1-like_HEAT"/>
</dbReference>
<dbReference type="SUPFAM" id="SSF48371">
    <property type="entry name" value="ARM repeat"/>
    <property type="match status" value="1"/>
</dbReference>
<reference evidence="5 6" key="1">
    <citation type="journal article" date="2015" name="Sci. Rep.">
        <title>Genome of the facultative scuticociliatosis pathogen Pseudocohnilembus persalinus provides insight into its virulence through horizontal gene transfer.</title>
        <authorList>
            <person name="Xiong J."/>
            <person name="Wang G."/>
            <person name="Cheng J."/>
            <person name="Tian M."/>
            <person name="Pan X."/>
            <person name="Warren A."/>
            <person name="Jiang C."/>
            <person name="Yuan D."/>
            <person name="Miao W."/>
        </authorList>
    </citation>
    <scope>NUCLEOTIDE SEQUENCE [LARGE SCALE GENOMIC DNA]</scope>
    <source>
        <strain evidence="5">36N120E</strain>
    </source>
</reference>
<protein>
    <submittedName>
        <fullName evidence="5">Armadillo-type fold</fullName>
    </submittedName>
</protein>
<dbReference type="InterPro" id="IPR021133">
    <property type="entry name" value="HEAT_type_2"/>
</dbReference>
<evidence type="ECO:0000256" key="1">
    <source>
        <dbReference type="ARBA" id="ARBA00022737"/>
    </source>
</evidence>
<dbReference type="GO" id="GO:0005829">
    <property type="term" value="C:cytosol"/>
    <property type="evidence" value="ECO:0007669"/>
    <property type="project" value="TreeGrafter"/>
</dbReference>
<dbReference type="Pfam" id="PF02985">
    <property type="entry name" value="HEAT"/>
    <property type="match status" value="1"/>
</dbReference>
<keyword evidence="6" id="KW-1185">Reference proteome</keyword>
<dbReference type="GO" id="GO:0005634">
    <property type="term" value="C:nucleus"/>
    <property type="evidence" value="ECO:0007669"/>
    <property type="project" value="TreeGrafter"/>
</dbReference>
<dbReference type="EMBL" id="LDAU01000041">
    <property type="protein sequence ID" value="KRX09975.1"/>
    <property type="molecule type" value="Genomic_DNA"/>
</dbReference>
<dbReference type="InterPro" id="IPR051023">
    <property type="entry name" value="PP2A_Regulatory_Subunit_A"/>
</dbReference>
<feature type="domain" description="Phosphatase PP2A regulatory subunit A/Splicing factor 3B subunit 1-like HEAT repeat" evidence="4">
    <location>
        <begin position="294"/>
        <end position="363"/>
    </location>
</feature>
<dbReference type="Proteomes" id="UP000054937">
    <property type="component" value="Unassembled WGS sequence"/>
</dbReference>
<evidence type="ECO:0000313" key="6">
    <source>
        <dbReference type="Proteomes" id="UP000054937"/>
    </source>
</evidence>